<feature type="non-terminal residue" evidence="1">
    <location>
        <position position="50"/>
    </location>
</feature>
<name>A0A2T4C3P8_TRILO</name>
<organism evidence="1 2">
    <name type="scientific">Trichoderma longibrachiatum ATCC 18648</name>
    <dbReference type="NCBI Taxonomy" id="983965"/>
    <lineage>
        <taxon>Eukaryota</taxon>
        <taxon>Fungi</taxon>
        <taxon>Dikarya</taxon>
        <taxon>Ascomycota</taxon>
        <taxon>Pezizomycotina</taxon>
        <taxon>Sordariomycetes</taxon>
        <taxon>Hypocreomycetidae</taxon>
        <taxon>Hypocreales</taxon>
        <taxon>Hypocreaceae</taxon>
        <taxon>Trichoderma</taxon>
    </lineage>
</organism>
<dbReference type="Proteomes" id="UP000240760">
    <property type="component" value="Unassembled WGS sequence"/>
</dbReference>
<feature type="non-terminal residue" evidence="1">
    <location>
        <position position="1"/>
    </location>
</feature>
<dbReference type="OrthoDB" id="10345460at2759"/>
<reference evidence="1 2" key="1">
    <citation type="submission" date="2016-07" db="EMBL/GenBank/DDBJ databases">
        <title>Multiple horizontal gene transfer events from other fungi enriched the ability of initially mycotrophic Trichoderma (Ascomycota) to feed on dead plant biomass.</title>
        <authorList>
            <consortium name="DOE Joint Genome Institute"/>
            <person name="Aerts A."/>
            <person name="Atanasova L."/>
            <person name="Chenthamara K."/>
            <person name="Zhang J."/>
            <person name="Grujic M."/>
            <person name="Henrissat B."/>
            <person name="Kuo A."/>
            <person name="Salamov A."/>
            <person name="Lipzen A."/>
            <person name="Labutti K."/>
            <person name="Barry K."/>
            <person name="Miao Y."/>
            <person name="Rahimi M.J."/>
            <person name="Shen Q."/>
            <person name="Grigoriev I.V."/>
            <person name="Kubicek C.P."/>
            <person name="Druzhinina I.S."/>
        </authorList>
    </citation>
    <scope>NUCLEOTIDE SEQUENCE [LARGE SCALE GENOMIC DNA]</scope>
    <source>
        <strain evidence="1 2">ATCC 18648</strain>
    </source>
</reference>
<sequence length="50" mass="5496">RNQISLNGSRRGACLPVIKPMRAPGRLRANLVYCSRSNDGARISVANAWE</sequence>
<gene>
    <name evidence="1" type="ORF">M440DRAFT_1308135</name>
</gene>
<protein>
    <submittedName>
        <fullName evidence="1">Uncharacterized protein</fullName>
    </submittedName>
</protein>
<accession>A0A2T4C3P8</accession>
<keyword evidence="2" id="KW-1185">Reference proteome</keyword>
<dbReference type="EMBL" id="KZ679132">
    <property type="protein sequence ID" value="PTB76154.1"/>
    <property type="molecule type" value="Genomic_DNA"/>
</dbReference>
<dbReference type="AlphaFoldDB" id="A0A2T4C3P8"/>
<proteinExistence type="predicted"/>
<evidence type="ECO:0000313" key="2">
    <source>
        <dbReference type="Proteomes" id="UP000240760"/>
    </source>
</evidence>
<evidence type="ECO:0000313" key="1">
    <source>
        <dbReference type="EMBL" id="PTB76154.1"/>
    </source>
</evidence>